<dbReference type="PANTHER" id="PTHR10094">
    <property type="entry name" value="STEROL CARRIER PROTEIN 2 SCP-2 FAMILY PROTEIN"/>
    <property type="match status" value="1"/>
</dbReference>
<dbReference type="InterPro" id="IPR003033">
    <property type="entry name" value="SCP2_sterol-bd_dom"/>
</dbReference>
<keyword evidence="1" id="KW-1133">Transmembrane helix</keyword>
<evidence type="ECO:0000259" key="2">
    <source>
        <dbReference type="Pfam" id="PF02036"/>
    </source>
</evidence>
<dbReference type="AlphaFoldDB" id="A0A7S4T2E6"/>
<dbReference type="PANTHER" id="PTHR10094:SF25">
    <property type="entry name" value="SCP2 STEROL-BINDING DOMAIN-CONTAINING PROTEIN 1"/>
    <property type="match status" value="1"/>
</dbReference>
<feature type="domain" description="SCP2" evidence="2">
    <location>
        <begin position="16"/>
        <end position="96"/>
    </location>
</feature>
<dbReference type="InterPro" id="IPR036527">
    <property type="entry name" value="SCP2_sterol-bd_dom_sf"/>
</dbReference>
<accession>A0A7S4T2E6</accession>
<sequence>MKSQKAFDAMAAGVSSHGAELVKLGGAVFQFVISDAGPEGKFTLDLKNGSGSAKAGEDEKADVTISMKDDDMMAMFDGRLSGMQAFLSGRLKIKGSRQPKDARAILEAEATEEMSGIGMLDKAVMGICDGPGIFTIIWARRSLYMEHAVVGALSIFVQVFVPCRLIMDSSVGDSSRCTGIGVRLVACALALYLCSTFASTLDRITGKAILAYYVEGWRSAMVLGSLTLYASIALTTACTFVLFAQAPDEASLLMNAVALNFIVEVDVALVGLLKVSGLGHLDVSQNRLRGLSSVWTETGARQQVKSYCELSWMGRLGTSPALTLIVSFNKLYVAGMLVSTFLVAYFI</sequence>
<feature type="transmembrane region" description="Helical" evidence="1">
    <location>
        <begin position="179"/>
        <end position="201"/>
    </location>
</feature>
<keyword evidence="1" id="KW-0472">Membrane</keyword>
<evidence type="ECO:0000313" key="3">
    <source>
        <dbReference type="EMBL" id="CAE4661483.1"/>
    </source>
</evidence>
<dbReference type="EMBL" id="HBNR01083963">
    <property type="protein sequence ID" value="CAE4661483.1"/>
    <property type="molecule type" value="Transcribed_RNA"/>
</dbReference>
<name>A0A7S4T2E6_9DINO</name>
<proteinExistence type="predicted"/>
<gene>
    <name evidence="3" type="ORF">AMON00008_LOCUS60126</name>
</gene>
<feature type="transmembrane region" description="Helical" evidence="1">
    <location>
        <begin position="252"/>
        <end position="273"/>
    </location>
</feature>
<feature type="transmembrane region" description="Helical" evidence="1">
    <location>
        <begin position="222"/>
        <end position="246"/>
    </location>
</feature>
<reference evidence="3" key="1">
    <citation type="submission" date="2021-01" db="EMBL/GenBank/DDBJ databases">
        <authorList>
            <person name="Corre E."/>
            <person name="Pelletier E."/>
            <person name="Niang G."/>
            <person name="Scheremetjew M."/>
            <person name="Finn R."/>
            <person name="Kale V."/>
            <person name="Holt S."/>
            <person name="Cochrane G."/>
            <person name="Meng A."/>
            <person name="Brown T."/>
            <person name="Cohen L."/>
        </authorList>
    </citation>
    <scope>NUCLEOTIDE SEQUENCE</scope>
    <source>
        <strain evidence="3">CCMP3105</strain>
    </source>
</reference>
<keyword evidence="1" id="KW-0812">Transmembrane</keyword>
<evidence type="ECO:0000256" key="1">
    <source>
        <dbReference type="SAM" id="Phobius"/>
    </source>
</evidence>
<dbReference type="SUPFAM" id="SSF55718">
    <property type="entry name" value="SCP-like"/>
    <property type="match status" value="1"/>
</dbReference>
<dbReference type="Pfam" id="PF02036">
    <property type="entry name" value="SCP2"/>
    <property type="match status" value="1"/>
</dbReference>
<protein>
    <recommendedName>
        <fullName evidence="2">SCP2 domain-containing protein</fullName>
    </recommendedName>
</protein>
<organism evidence="3">
    <name type="scientific">Alexandrium monilatum</name>
    <dbReference type="NCBI Taxonomy" id="311494"/>
    <lineage>
        <taxon>Eukaryota</taxon>
        <taxon>Sar</taxon>
        <taxon>Alveolata</taxon>
        <taxon>Dinophyceae</taxon>
        <taxon>Gonyaulacales</taxon>
        <taxon>Pyrocystaceae</taxon>
        <taxon>Alexandrium</taxon>
    </lineage>
</organism>
<dbReference type="Gene3D" id="3.30.1050.10">
    <property type="entry name" value="SCP2 sterol-binding domain"/>
    <property type="match status" value="1"/>
</dbReference>
<dbReference type="GO" id="GO:0005829">
    <property type="term" value="C:cytosol"/>
    <property type="evidence" value="ECO:0007669"/>
    <property type="project" value="TreeGrafter"/>
</dbReference>
<feature type="transmembrane region" description="Helical" evidence="1">
    <location>
        <begin position="148"/>
        <end position="167"/>
    </location>
</feature>
<feature type="transmembrane region" description="Helical" evidence="1">
    <location>
        <begin position="321"/>
        <end position="346"/>
    </location>
</feature>